<proteinExistence type="predicted"/>
<comment type="caution">
    <text evidence="1">The sequence shown here is derived from an EMBL/GenBank/DDBJ whole genome shotgun (WGS) entry which is preliminary data.</text>
</comment>
<dbReference type="Proteomes" id="UP000010408">
    <property type="component" value="Unassembled WGS sequence"/>
</dbReference>
<evidence type="ECO:0000313" key="1">
    <source>
        <dbReference type="EMBL" id="EKY00844.1"/>
    </source>
</evidence>
<protein>
    <submittedName>
        <fullName evidence="1">Uncharacterized protein</fullName>
    </submittedName>
</protein>
<dbReference type="EMBL" id="AMEQ01000035">
    <property type="protein sequence ID" value="EKY00844.1"/>
    <property type="molecule type" value="Genomic_DNA"/>
</dbReference>
<dbReference type="HOGENOM" id="CLU_3102089_0_0_10"/>
<evidence type="ECO:0000313" key="2">
    <source>
        <dbReference type="Proteomes" id="UP000010408"/>
    </source>
</evidence>
<dbReference type="STRING" id="1127696.HMPREF9134_01191"/>
<reference evidence="1 2" key="1">
    <citation type="submission" date="2012-05" db="EMBL/GenBank/DDBJ databases">
        <authorList>
            <person name="Weinstock G."/>
            <person name="Sodergren E."/>
            <person name="Lobos E.A."/>
            <person name="Fulton L."/>
            <person name="Fulton R."/>
            <person name="Courtney L."/>
            <person name="Fronick C."/>
            <person name="O'Laughlin M."/>
            <person name="Godfrey J."/>
            <person name="Wilson R.M."/>
            <person name="Miner T."/>
            <person name="Farmer C."/>
            <person name="Delehaunty K."/>
            <person name="Cordes M."/>
            <person name="Minx P."/>
            <person name="Tomlinson C."/>
            <person name="Chen J."/>
            <person name="Wollam A."/>
            <person name="Pepin K.H."/>
            <person name="Bhonagiri V."/>
            <person name="Zhang X."/>
            <person name="Suruliraj S."/>
            <person name="Warren W."/>
            <person name="Mitreva M."/>
            <person name="Mardis E.R."/>
            <person name="Wilson R.K."/>
        </authorList>
    </citation>
    <scope>NUCLEOTIDE SEQUENCE [LARGE SCALE GENOMIC DNA]</scope>
    <source>
        <strain evidence="1 2">F0037</strain>
    </source>
</reference>
<name>L1NBH7_9PORP</name>
<gene>
    <name evidence="1" type="ORF">HMPREF9134_01191</name>
</gene>
<accession>L1NBH7</accession>
<dbReference type="AlphaFoldDB" id="L1NBH7"/>
<sequence>MISHKDSKTLLLYLGFSSLSNRVSCTRLFLRPFIALDISDDLGVLTPARGA</sequence>
<organism evidence="1 2">
    <name type="scientific">Porphyromonas catoniae F0037</name>
    <dbReference type="NCBI Taxonomy" id="1127696"/>
    <lineage>
        <taxon>Bacteria</taxon>
        <taxon>Pseudomonadati</taxon>
        <taxon>Bacteroidota</taxon>
        <taxon>Bacteroidia</taxon>
        <taxon>Bacteroidales</taxon>
        <taxon>Porphyromonadaceae</taxon>
        <taxon>Porphyromonas</taxon>
    </lineage>
</organism>